<keyword evidence="5 6" id="KW-0472">Membrane</keyword>
<dbReference type="InterPro" id="IPR027022">
    <property type="entry name" value="ABC_permease_BceB-typ"/>
</dbReference>
<evidence type="ECO:0000256" key="5">
    <source>
        <dbReference type="ARBA" id="ARBA00023136"/>
    </source>
</evidence>
<dbReference type="EMBL" id="VULQ01000004">
    <property type="protein sequence ID" value="MSS77710.1"/>
    <property type="molecule type" value="Genomic_DNA"/>
</dbReference>
<comment type="similarity">
    <text evidence="6">Belongs to the ABC-4 integral membrane protein family.</text>
</comment>
<sequence>MNKLNFTLAKRQISTNKYLYLPYIIASSLMLFIFNLIVDLKTEDFILNSRGGAFIESILGYGQFVIALFAVLFLIYMTNAVVKSRYKELGLLYGLGMDKGSLRGILFIQNIILALLSLLSGTFLSLLLSPLIINLVGRLLGYGKINLNFNIDAIKLGFIVFSLIFILITIISLNSIRKKNPLELSQMAKKGQAQPKFSMISFILSIIFLALSYKIALSIDGALDAIPKFFPAIILAIFGTFLFFRSVTIWILKLLRKNKRIYYKSTNMTFIGELIKRSKESAMALSSISIIASMLLMSFIVMVAMFIGKNSLLDRISPRDFVISYQSEDLKDNIDKLINLEKSDFNIKEKNEGIADISLLTTNEIEDEKLKLVEDDEFKNIMMDKSITIVSLTDIDSFNKANNTKESLNDGEALVYDSKNKTYQSLSIDGVDLNVSKNLREIDYILTDTTATLFHNLLVVVKDKSDFLKKLEEKGPGYDFGERSIHLKYFDVEEKDVQKMDEFSKIMIDHISKNQNLKGKVEFKNAYEARLEFDQIHQGAYITVILLSFMFFVSAIVVIYYKQVAEGIDDGRSIGILKKIGMSNSEIRKSVAKQNYVTFFAPLVLAIIHILVASKLAFGILQLFTVLDKSLFIKIEVLCILIFAIIYFLIFRITLPIYFEIGKLNKE</sequence>
<name>A0A6N7VE37_9FIRM</name>
<evidence type="ECO:0000256" key="3">
    <source>
        <dbReference type="ARBA" id="ARBA00022692"/>
    </source>
</evidence>
<feature type="transmembrane region" description="Helical" evidence="6">
    <location>
        <begin position="197"/>
        <end position="217"/>
    </location>
</feature>
<evidence type="ECO:0000313" key="8">
    <source>
        <dbReference type="EMBL" id="MSS77710.1"/>
    </source>
</evidence>
<protein>
    <submittedName>
        <fullName evidence="8">FtsX-like permease family protein</fullName>
    </submittedName>
</protein>
<reference evidence="8 9" key="1">
    <citation type="submission" date="2019-08" db="EMBL/GenBank/DDBJ databases">
        <title>In-depth cultivation of the pig gut microbiome towards novel bacterial diversity and tailored functional studies.</title>
        <authorList>
            <person name="Wylensek D."/>
            <person name="Hitch T.C.A."/>
            <person name="Clavel T."/>
        </authorList>
    </citation>
    <scope>NUCLEOTIDE SEQUENCE [LARGE SCALE GENOMIC DNA]</scope>
    <source>
        <strain evidence="8 9">WCA-380-WT-2B</strain>
    </source>
</reference>
<feature type="transmembrane region" description="Helical" evidence="6">
    <location>
        <begin position="111"/>
        <end position="133"/>
    </location>
</feature>
<dbReference type="PANTHER" id="PTHR46795:SF3">
    <property type="entry name" value="ABC TRANSPORTER PERMEASE"/>
    <property type="match status" value="1"/>
</dbReference>
<gene>
    <name evidence="8" type="ORF">FYJ26_04680</name>
</gene>
<feature type="transmembrane region" description="Helical" evidence="6">
    <location>
        <begin position="284"/>
        <end position="307"/>
    </location>
</feature>
<evidence type="ECO:0000256" key="6">
    <source>
        <dbReference type="PIRNR" id="PIRNR018968"/>
    </source>
</evidence>
<feature type="domain" description="ABC3 transporter permease C-terminal" evidence="7">
    <location>
        <begin position="64"/>
        <end position="181"/>
    </location>
</feature>
<keyword evidence="3 6" id="KW-0812">Transmembrane</keyword>
<evidence type="ECO:0000256" key="2">
    <source>
        <dbReference type="ARBA" id="ARBA00022475"/>
    </source>
</evidence>
<keyword evidence="2 6" id="KW-1003">Cell membrane</keyword>
<evidence type="ECO:0000313" key="9">
    <source>
        <dbReference type="Proteomes" id="UP000441925"/>
    </source>
</evidence>
<dbReference type="AlphaFoldDB" id="A0A6N7VE37"/>
<dbReference type="InterPro" id="IPR052536">
    <property type="entry name" value="ABC-4_Integral_Memb_Prot"/>
</dbReference>
<dbReference type="Pfam" id="PF02687">
    <property type="entry name" value="FtsX"/>
    <property type="match status" value="1"/>
</dbReference>
<comment type="caution">
    <text evidence="8">The sequence shown here is derived from an EMBL/GenBank/DDBJ whole genome shotgun (WGS) entry which is preliminary data.</text>
</comment>
<dbReference type="GO" id="GO:0055085">
    <property type="term" value="P:transmembrane transport"/>
    <property type="evidence" value="ECO:0007669"/>
    <property type="project" value="UniProtKB-UniRule"/>
</dbReference>
<dbReference type="Proteomes" id="UP000441925">
    <property type="component" value="Unassembled WGS sequence"/>
</dbReference>
<feature type="transmembrane region" description="Helical" evidence="6">
    <location>
        <begin position="20"/>
        <end position="38"/>
    </location>
</feature>
<dbReference type="PANTHER" id="PTHR46795">
    <property type="entry name" value="ABC TRANSPORTER PERMEASE-RELATED-RELATED"/>
    <property type="match status" value="1"/>
</dbReference>
<dbReference type="RefSeq" id="WP_154540130.1">
    <property type="nucleotide sequence ID" value="NZ_JAXDSU010000065.1"/>
</dbReference>
<feature type="transmembrane region" description="Helical" evidence="6">
    <location>
        <begin position="153"/>
        <end position="176"/>
    </location>
</feature>
<organism evidence="8 9">
    <name type="scientific">Anaerococcus porci</name>
    <dbReference type="NCBI Taxonomy" id="2652269"/>
    <lineage>
        <taxon>Bacteria</taxon>
        <taxon>Bacillati</taxon>
        <taxon>Bacillota</taxon>
        <taxon>Tissierellia</taxon>
        <taxon>Tissierellales</taxon>
        <taxon>Peptoniphilaceae</taxon>
        <taxon>Anaerococcus</taxon>
    </lineage>
</organism>
<keyword evidence="9" id="KW-1185">Reference proteome</keyword>
<dbReference type="InterPro" id="IPR003838">
    <property type="entry name" value="ABC3_permease_C"/>
</dbReference>
<accession>A0A6N7VE37</accession>
<feature type="transmembrane region" description="Helical" evidence="6">
    <location>
        <begin position="631"/>
        <end position="651"/>
    </location>
</feature>
<dbReference type="PIRSF" id="PIRSF018968">
    <property type="entry name" value="ABC_permease_BceB"/>
    <property type="match status" value="1"/>
</dbReference>
<feature type="transmembrane region" description="Helical" evidence="6">
    <location>
        <begin position="540"/>
        <end position="561"/>
    </location>
</feature>
<proteinExistence type="inferred from homology"/>
<feature type="transmembrane region" description="Helical" evidence="6">
    <location>
        <begin position="229"/>
        <end position="252"/>
    </location>
</feature>
<feature type="transmembrane region" description="Helical" evidence="6">
    <location>
        <begin position="596"/>
        <end position="625"/>
    </location>
</feature>
<evidence type="ECO:0000256" key="4">
    <source>
        <dbReference type="ARBA" id="ARBA00022989"/>
    </source>
</evidence>
<keyword evidence="6" id="KW-0813">Transport</keyword>
<evidence type="ECO:0000256" key="1">
    <source>
        <dbReference type="ARBA" id="ARBA00004651"/>
    </source>
</evidence>
<comment type="subcellular location">
    <subcellularLocation>
        <location evidence="1 6">Cell membrane</location>
        <topology evidence="1 6">Multi-pass membrane protein</topology>
    </subcellularLocation>
</comment>
<feature type="transmembrane region" description="Helical" evidence="6">
    <location>
        <begin position="58"/>
        <end position="77"/>
    </location>
</feature>
<evidence type="ECO:0000259" key="7">
    <source>
        <dbReference type="Pfam" id="PF02687"/>
    </source>
</evidence>
<keyword evidence="4 6" id="KW-1133">Transmembrane helix</keyword>
<dbReference type="GO" id="GO:0005886">
    <property type="term" value="C:plasma membrane"/>
    <property type="evidence" value="ECO:0007669"/>
    <property type="project" value="UniProtKB-SubCell"/>
</dbReference>